<reference evidence="1" key="1">
    <citation type="submission" date="2013-12" db="EMBL/GenBank/DDBJ databases">
        <title>A Varibaculum cambriense genome reconstructed from a premature infant gut community with otherwise low bacterial novelty that shifts toward anaerobic metabolism during the third week of life.</title>
        <authorList>
            <person name="Brown C.T."/>
            <person name="Sharon I."/>
            <person name="Thomas B.C."/>
            <person name="Castelle C.J."/>
            <person name="Morowitz M.J."/>
            <person name="Banfield J.F."/>
        </authorList>
    </citation>
    <scope>NUCLEOTIDE SEQUENCE</scope>
</reference>
<dbReference type="AlphaFoldDB" id="W1XG87"/>
<sequence length="67" mass="7950">DGMFLTAKEACLHGLQFHLTLKVQVISVWSSWKRQVLYVLLEVLYYITITNYKIDEDILKRTKFMVV</sequence>
<name>W1XG87_9ZZZZ</name>
<gene>
    <name evidence="1" type="ORF">Q604_UNBC16111G0001</name>
</gene>
<protein>
    <submittedName>
        <fullName evidence="1">Uncharacterized protein</fullName>
    </submittedName>
</protein>
<evidence type="ECO:0000313" key="1">
    <source>
        <dbReference type="EMBL" id="ETJ29348.1"/>
    </source>
</evidence>
<proteinExistence type="predicted"/>
<accession>W1XG87</accession>
<comment type="caution">
    <text evidence="1">The sequence shown here is derived from an EMBL/GenBank/DDBJ whole genome shotgun (WGS) entry which is preliminary data.</text>
</comment>
<feature type="non-terminal residue" evidence="1">
    <location>
        <position position="1"/>
    </location>
</feature>
<dbReference type="EMBL" id="AZMM01016111">
    <property type="protein sequence ID" value="ETJ29348.1"/>
    <property type="molecule type" value="Genomic_DNA"/>
</dbReference>
<feature type="non-terminal residue" evidence="1">
    <location>
        <position position="67"/>
    </location>
</feature>
<organism evidence="1">
    <name type="scientific">human gut metagenome</name>
    <dbReference type="NCBI Taxonomy" id="408170"/>
    <lineage>
        <taxon>unclassified sequences</taxon>
        <taxon>metagenomes</taxon>
        <taxon>organismal metagenomes</taxon>
    </lineage>
</organism>